<dbReference type="EMBL" id="JACXAA010000002">
    <property type="protein sequence ID" value="MBD2752978.1"/>
    <property type="molecule type" value="Genomic_DNA"/>
</dbReference>
<sequence length="58" mass="7144">MTFEEYLIQKNISAEQFQQAEPARYVEWKEEFVQMHPESFTAQKKFLLNDTRRKYIAR</sequence>
<evidence type="ECO:0000313" key="2">
    <source>
        <dbReference type="Proteomes" id="UP000653797"/>
    </source>
</evidence>
<protein>
    <submittedName>
        <fullName evidence="1">Uncharacterized protein</fullName>
    </submittedName>
</protein>
<dbReference type="Proteomes" id="UP000653797">
    <property type="component" value="Unassembled WGS sequence"/>
</dbReference>
<gene>
    <name evidence="1" type="ORF">IC230_08765</name>
</gene>
<evidence type="ECO:0000313" key="1">
    <source>
        <dbReference type="EMBL" id="MBD2752978.1"/>
    </source>
</evidence>
<proteinExistence type="predicted"/>
<keyword evidence="2" id="KW-1185">Reference proteome</keyword>
<organism evidence="1 2">
    <name type="scientific">Spirosoma validum</name>
    <dbReference type="NCBI Taxonomy" id="2771355"/>
    <lineage>
        <taxon>Bacteria</taxon>
        <taxon>Pseudomonadati</taxon>
        <taxon>Bacteroidota</taxon>
        <taxon>Cytophagia</taxon>
        <taxon>Cytophagales</taxon>
        <taxon>Cytophagaceae</taxon>
        <taxon>Spirosoma</taxon>
    </lineage>
</organism>
<dbReference type="AlphaFoldDB" id="A0A927GCT5"/>
<comment type="caution">
    <text evidence="1">The sequence shown here is derived from an EMBL/GenBank/DDBJ whole genome shotgun (WGS) entry which is preliminary data.</text>
</comment>
<accession>A0A927GCT5</accession>
<dbReference type="RefSeq" id="WP_191038587.1">
    <property type="nucleotide sequence ID" value="NZ_JACXAA010000002.1"/>
</dbReference>
<name>A0A927GCT5_9BACT</name>
<reference evidence="1" key="1">
    <citation type="submission" date="2020-09" db="EMBL/GenBank/DDBJ databases">
        <authorList>
            <person name="Kim M.K."/>
        </authorList>
    </citation>
    <scope>NUCLEOTIDE SEQUENCE</scope>
    <source>
        <strain evidence="1">BT704</strain>
    </source>
</reference>